<dbReference type="InterPro" id="IPR036875">
    <property type="entry name" value="Znf_CCHC_sf"/>
</dbReference>
<dbReference type="AlphaFoldDB" id="A0AAN9BEG2"/>
<dbReference type="GO" id="GO:0003729">
    <property type="term" value="F:mRNA binding"/>
    <property type="evidence" value="ECO:0007669"/>
    <property type="project" value="TreeGrafter"/>
</dbReference>
<dbReference type="Gene3D" id="4.10.60.10">
    <property type="entry name" value="Zinc finger, CCHC-type"/>
    <property type="match status" value="1"/>
</dbReference>
<feature type="compositionally biased region" description="Low complexity" evidence="4">
    <location>
        <begin position="234"/>
        <end position="245"/>
    </location>
</feature>
<sequence length="245" mass="28175">MGPPGTKVFIGNLPDDVDLDRLRVHFETAGDIAEFDVIKNYGFVHYKTEEEAKKAVEELNEIEFDGNVIKVEQSRSAVRHKPGMGSMTECYRCGKSGHWSKDCPSLGGRGGRSRGRGRGDRGRYDERGPPPYRDPRDAYADPYADPYYRRRYMPQPPAYDRYSPYADPYERRRLALARDPYYLERERDYYDQLAARDAAYYDYYARRRAAAYSDEPGARPTGRDGYAPPPRPDPSLSRSRVPGPY</sequence>
<dbReference type="PROSITE" id="PS50158">
    <property type="entry name" value="ZF_CCHC"/>
    <property type="match status" value="1"/>
</dbReference>
<dbReference type="PANTHER" id="PTHR48025:SF1">
    <property type="entry name" value="RRM DOMAIN-CONTAINING PROTEIN"/>
    <property type="match status" value="1"/>
</dbReference>
<feature type="compositionally biased region" description="Basic and acidic residues" evidence="4">
    <location>
        <begin position="117"/>
        <end position="139"/>
    </location>
</feature>
<keyword evidence="2" id="KW-0862">Zinc</keyword>
<dbReference type="InterPro" id="IPR050502">
    <property type="entry name" value="Euk_RNA-bind_prot"/>
</dbReference>
<dbReference type="Pfam" id="PF00076">
    <property type="entry name" value="RRM_1"/>
    <property type="match status" value="1"/>
</dbReference>
<keyword evidence="2" id="KW-0479">Metal-binding</keyword>
<dbReference type="Proteomes" id="UP001374579">
    <property type="component" value="Unassembled WGS sequence"/>
</dbReference>
<evidence type="ECO:0000256" key="3">
    <source>
        <dbReference type="PROSITE-ProRule" id="PRU00176"/>
    </source>
</evidence>
<proteinExistence type="predicted"/>
<comment type="caution">
    <text evidence="7">The sequence shown here is derived from an EMBL/GenBank/DDBJ whole genome shotgun (WGS) entry which is preliminary data.</text>
</comment>
<dbReference type="PROSITE" id="PS50102">
    <property type="entry name" value="RRM"/>
    <property type="match status" value="1"/>
</dbReference>
<dbReference type="Gene3D" id="3.30.70.330">
    <property type="match status" value="1"/>
</dbReference>
<feature type="region of interest" description="Disordered" evidence="4">
    <location>
        <begin position="211"/>
        <end position="245"/>
    </location>
</feature>
<dbReference type="GO" id="GO:0005634">
    <property type="term" value="C:nucleus"/>
    <property type="evidence" value="ECO:0007669"/>
    <property type="project" value="TreeGrafter"/>
</dbReference>
<accession>A0AAN9BEG2</accession>
<evidence type="ECO:0000256" key="1">
    <source>
        <dbReference type="ARBA" id="ARBA00022884"/>
    </source>
</evidence>
<dbReference type="SUPFAM" id="SSF57756">
    <property type="entry name" value="Retrovirus zinc finger-like domains"/>
    <property type="match status" value="1"/>
</dbReference>
<feature type="domain" description="CCHC-type" evidence="6">
    <location>
        <begin position="90"/>
        <end position="105"/>
    </location>
</feature>
<evidence type="ECO:0000259" key="6">
    <source>
        <dbReference type="PROSITE" id="PS50158"/>
    </source>
</evidence>
<dbReference type="InterPro" id="IPR000504">
    <property type="entry name" value="RRM_dom"/>
</dbReference>
<gene>
    <name evidence="7" type="ORF">V1264_019037</name>
</gene>
<evidence type="ECO:0000313" key="7">
    <source>
        <dbReference type="EMBL" id="KAK7104295.1"/>
    </source>
</evidence>
<dbReference type="SUPFAM" id="SSF54928">
    <property type="entry name" value="RNA-binding domain, RBD"/>
    <property type="match status" value="1"/>
</dbReference>
<feature type="region of interest" description="Disordered" evidence="4">
    <location>
        <begin position="104"/>
        <end position="152"/>
    </location>
</feature>
<evidence type="ECO:0000313" key="8">
    <source>
        <dbReference type="Proteomes" id="UP001374579"/>
    </source>
</evidence>
<feature type="domain" description="RRM" evidence="5">
    <location>
        <begin position="6"/>
        <end position="76"/>
    </location>
</feature>
<dbReference type="InterPro" id="IPR001878">
    <property type="entry name" value="Znf_CCHC"/>
</dbReference>
<name>A0AAN9BEG2_9CAEN</name>
<organism evidence="7 8">
    <name type="scientific">Littorina saxatilis</name>
    <dbReference type="NCBI Taxonomy" id="31220"/>
    <lineage>
        <taxon>Eukaryota</taxon>
        <taxon>Metazoa</taxon>
        <taxon>Spiralia</taxon>
        <taxon>Lophotrochozoa</taxon>
        <taxon>Mollusca</taxon>
        <taxon>Gastropoda</taxon>
        <taxon>Caenogastropoda</taxon>
        <taxon>Littorinimorpha</taxon>
        <taxon>Littorinoidea</taxon>
        <taxon>Littorinidae</taxon>
        <taxon>Littorina</taxon>
    </lineage>
</organism>
<dbReference type="SMART" id="SM00360">
    <property type="entry name" value="RRM"/>
    <property type="match status" value="1"/>
</dbReference>
<dbReference type="EMBL" id="JBAMIC010000008">
    <property type="protein sequence ID" value="KAK7104295.1"/>
    <property type="molecule type" value="Genomic_DNA"/>
</dbReference>
<dbReference type="InterPro" id="IPR012677">
    <property type="entry name" value="Nucleotide-bd_a/b_plait_sf"/>
</dbReference>
<dbReference type="SMART" id="SM00343">
    <property type="entry name" value="ZnF_C2HC"/>
    <property type="match status" value="1"/>
</dbReference>
<keyword evidence="2" id="KW-0863">Zinc-finger</keyword>
<evidence type="ECO:0000256" key="2">
    <source>
        <dbReference type="PROSITE-ProRule" id="PRU00047"/>
    </source>
</evidence>
<dbReference type="Pfam" id="PF00098">
    <property type="entry name" value="zf-CCHC"/>
    <property type="match status" value="1"/>
</dbReference>
<dbReference type="InterPro" id="IPR035979">
    <property type="entry name" value="RBD_domain_sf"/>
</dbReference>
<evidence type="ECO:0000259" key="5">
    <source>
        <dbReference type="PROSITE" id="PS50102"/>
    </source>
</evidence>
<keyword evidence="1 3" id="KW-0694">RNA-binding</keyword>
<reference evidence="7 8" key="1">
    <citation type="submission" date="2024-02" db="EMBL/GenBank/DDBJ databases">
        <title>Chromosome-scale genome assembly of the rough periwinkle Littorina saxatilis.</title>
        <authorList>
            <person name="De Jode A."/>
            <person name="Faria R."/>
            <person name="Formenti G."/>
            <person name="Sims Y."/>
            <person name="Smith T.P."/>
            <person name="Tracey A."/>
            <person name="Wood J.M.D."/>
            <person name="Zagrodzka Z.B."/>
            <person name="Johannesson K."/>
            <person name="Butlin R.K."/>
            <person name="Leder E.H."/>
        </authorList>
    </citation>
    <scope>NUCLEOTIDE SEQUENCE [LARGE SCALE GENOMIC DNA]</scope>
    <source>
        <strain evidence="7">Snail1</strain>
        <tissue evidence="7">Muscle</tissue>
    </source>
</reference>
<dbReference type="PANTHER" id="PTHR48025">
    <property type="entry name" value="OS02G0815200 PROTEIN"/>
    <property type="match status" value="1"/>
</dbReference>
<evidence type="ECO:0000256" key="4">
    <source>
        <dbReference type="SAM" id="MobiDB-lite"/>
    </source>
</evidence>
<dbReference type="GO" id="GO:0008270">
    <property type="term" value="F:zinc ion binding"/>
    <property type="evidence" value="ECO:0007669"/>
    <property type="project" value="UniProtKB-KW"/>
</dbReference>
<protein>
    <submittedName>
        <fullName evidence="7">Uncharacterized protein</fullName>
    </submittedName>
</protein>
<keyword evidence="8" id="KW-1185">Reference proteome</keyword>